<keyword evidence="1" id="KW-0175">Coiled coil</keyword>
<evidence type="ECO:0000313" key="3">
    <source>
        <dbReference type="EMBL" id="KAL3767327.1"/>
    </source>
</evidence>
<evidence type="ECO:0000256" key="1">
    <source>
        <dbReference type="SAM" id="Coils"/>
    </source>
</evidence>
<dbReference type="Proteomes" id="UP001530400">
    <property type="component" value="Unassembled WGS sequence"/>
</dbReference>
<dbReference type="EMBL" id="JALLPJ020001369">
    <property type="protein sequence ID" value="KAL3767327.1"/>
    <property type="molecule type" value="Genomic_DNA"/>
</dbReference>
<dbReference type="PROSITE" id="PS50096">
    <property type="entry name" value="IQ"/>
    <property type="match status" value="1"/>
</dbReference>
<evidence type="ECO:0000313" key="4">
    <source>
        <dbReference type="Proteomes" id="UP001530400"/>
    </source>
</evidence>
<organism evidence="3 4">
    <name type="scientific">Cyclotella atomus</name>
    <dbReference type="NCBI Taxonomy" id="382360"/>
    <lineage>
        <taxon>Eukaryota</taxon>
        <taxon>Sar</taxon>
        <taxon>Stramenopiles</taxon>
        <taxon>Ochrophyta</taxon>
        <taxon>Bacillariophyta</taxon>
        <taxon>Coscinodiscophyceae</taxon>
        <taxon>Thalassiosirophycidae</taxon>
        <taxon>Stephanodiscales</taxon>
        <taxon>Stephanodiscaceae</taxon>
        <taxon>Cyclotella</taxon>
    </lineage>
</organism>
<proteinExistence type="predicted"/>
<sequence>MATRPTSKRSGPRAKKSTASLSTKLPLAPQHRPIKPNQNALLANSQYYDNQDFDSVWLSEFLSYEKTRNESIAKADLLNFCKLPGSTVHPHADKHLLQQSKNTNNQVAKPKSSMSADERRRLKELSRQLNKKSKPAFSKKGRHQQLTPYVEANTKISRVLQHVKLKTNREDMEASQLNDFYELVARETQAATKIQTQCRRVLATRHARQVELEVRSATQIQSSVRMLLAKILLGQLKERQRRATEVRDRFIRLSIARYRRRKRIELENKSAILNQSVVRMFLAKCVLHRKSLQHSFEINQHKWRALSIRLAWKDLRLNFHARQIQCIVRRKLAKTRVRKLSVLFTKSAITIQCIWRRFTAKTLKSDVVYRADVEKMKKKIRIIASEKEYWRQQVEELAKPNKLQHLNNLEGQKKQLEADLAEKEDQIRVLEAHYKDQLELQDQITPRAIASGWEEQLKINMNDTRERITSAKLQLLFRVKISLKKVTGELERLHAIQSEAKGNLDHWSNWHQVEQDRLWDFQRQHNREVADRELRHAIVDEKLKWKVKHFVFSGKPDKRRSLVRGPVDNEVVERLIDTVKTNGFEYQALQHSEHTFKPFQKFWDSLSAAANEFGNNFDPSSVCQTKRADFKGDAAPTAANYDLEKASLHPQKQLFPSKLPFELVQKMREEREAITTSLKPKE</sequence>
<dbReference type="InterPro" id="IPR000048">
    <property type="entry name" value="IQ_motif_EF-hand-BS"/>
</dbReference>
<comment type="caution">
    <text evidence="3">The sequence shown here is derived from an EMBL/GenBank/DDBJ whole genome shotgun (WGS) entry which is preliminary data.</text>
</comment>
<keyword evidence="4" id="KW-1185">Reference proteome</keyword>
<dbReference type="AlphaFoldDB" id="A0ABD3MV93"/>
<feature type="region of interest" description="Disordered" evidence="2">
    <location>
        <begin position="99"/>
        <end position="120"/>
    </location>
</feature>
<dbReference type="SMART" id="SM00015">
    <property type="entry name" value="IQ"/>
    <property type="match status" value="4"/>
</dbReference>
<feature type="coiled-coil region" evidence="1">
    <location>
        <begin position="399"/>
        <end position="474"/>
    </location>
</feature>
<gene>
    <name evidence="3" type="ORF">ACHAWO_007270</name>
</gene>
<feature type="compositionally biased region" description="Polar residues" evidence="2">
    <location>
        <begin position="99"/>
        <end position="115"/>
    </location>
</feature>
<dbReference type="Pfam" id="PF00612">
    <property type="entry name" value="IQ"/>
    <property type="match status" value="2"/>
</dbReference>
<reference evidence="3 4" key="1">
    <citation type="submission" date="2024-10" db="EMBL/GenBank/DDBJ databases">
        <title>Updated reference genomes for cyclostephanoid diatoms.</title>
        <authorList>
            <person name="Roberts W.R."/>
            <person name="Alverson A.J."/>
        </authorList>
    </citation>
    <scope>NUCLEOTIDE SEQUENCE [LARGE SCALE GENOMIC DNA]</scope>
    <source>
        <strain evidence="3 4">AJA010-31</strain>
    </source>
</reference>
<feature type="region of interest" description="Disordered" evidence="2">
    <location>
        <begin position="1"/>
        <end position="34"/>
    </location>
</feature>
<feature type="compositionally biased region" description="Basic residues" evidence="2">
    <location>
        <begin position="1"/>
        <end position="16"/>
    </location>
</feature>
<name>A0ABD3MV93_9STRA</name>
<accession>A0ABD3MV93</accession>
<evidence type="ECO:0000256" key="2">
    <source>
        <dbReference type="SAM" id="MobiDB-lite"/>
    </source>
</evidence>
<protein>
    <submittedName>
        <fullName evidence="3">Uncharacterized protein</fullName>
    </submittedName>
</protein>